<evidence type="ECO:0000256" key="1">
    <source>
        <dbReference type="SAM" id="MobiDB-lite"/>
    </source>
</evidence>
<evidence type="ECO:0000313" key="3">
    <source>
        <dbReference type="Proteomes" id="UP000735302"/>
    </source>
</evidence>
<feature type="compositionally biased region" description="Acidic residues" evidence="1">
    <location>
        <begin position="109"/>
        <end position="166"/>
    </location>
</feature>
<feature type="compositionally biased region" description="Polar residues" evidence="1">
    <location>
        <begin position="167"/>
        <end position="180"/>
    </location>
</feature>
<keyword evidence="3" id="KW-1185">Reference proteome</keyword>
<evidence type="ECO:0000313" key="2">
    <source>
        <dbReference type="EMBL" id="GFO38440.1"/>
    </source>
</evidence>
<proteinExistence type="predicted"/>
<dbReference type="Proteomes" id="UP000735302">
    <property type="component" value="Unassembled WGS sequence"/>
</dbReference>
<feature type="region of interest" description="Disordered" evidence="1">
    <location>
        <begin position="1"/>
        <end position="24"/>
    </location>
</feature>
<feature type="region of interest" description="Disordered" evidence="1">
    <location>
        <begin position="105"/>
        <end position="180"/>
    </location>
</feature>
<dbReference type="EMBL" id="BLXT01007309">
    <property type="protein sequence ID" value="GFO38440.1"/>
    <property type="molecule type" value="Genomic_DNA"/>
</dbReference>
<sequence>MQTLFSKHSKTQKGNPSTPQEAAHSRAIIQNATLRHSFWHEPTAPTEKLYSTTRDLIQTTKFAEATELQSCAPTSQEREEEGRWAKSWCGKSASMVNERKSLLQRCDGDDYNDDDYDDADDDYNDDDDDDDDDDYDDNDDDDDDDDVDDDGNEDDDDHDDDDDDDSSTTPISGFVSSSSNYRPALTSRFCFRSLF</sequence>
<accession>A0AAV4D2T9</accession>
<dbReference type="AlphaFoldDB" id="A0AAV4D2T9"/>
<reference evidence="2 3" key="1">
    <citation type="journal article" date="2021" name="Elife">
        <title>Chloroplast acquisition without the gene transfer in kleptoplastic sea slugs, Plakobranchus ocellatus.</title>
        <authorList>
            <person name="Maeda T."/>
            <person name="Takahashi S."/>
            <person name="Yoshida T."/>
            <person name="Shimamura S."/>
            <person name="Takaki Y."/>
            <person name="Nagai Y."/>
            <person name="Toyoda A."/>
            <person name="Suzuki Y."/>
            <person name="Arimoto A."/>
            <person name="Ishii H."/>
            <person name="Satoh N."/>
            <person name="Nishiyama T."/>
            <person name="Hasebe M."/>
            <person name="Maruyama T."/>
            <person name="Minagawa J."/>
            <person name="Obokata J."/>
            <person name="Shigenobu S."/>
        </authorList>
    </citation>
    <scope>NUCLEOTIDE SEQUENCE [LARGE SCALE GENOMIC DNA]</scope>
</reference>
<organism evidence="2 3">
    <name type="scientific">Plakobranchus ocellatus</name>
    <dbReference type="NCBI Taxonomy" id="259542"/>
    <lineage>
        <taxon>Eukaryota</taxon>
        <taxon>Metazoa</taxon>
        <taxon>Spiralia</taxon>
        <taxon>Lophotrochozoa</taxon>
        <taxon>Mollusca</taxon>
        <taxon>Gastropoda</taxon>
        <taxon>Heterobranchia</taxon>
        <taxon>Euthyneura</taxon>
        <taxon>Panpulmonata</taxon>
        <taxon>Sacoglossa</taxon>
        <taxon>Placobranchoidea</taxon>
        <taxon>Plakobranchidae</taxon>
        <taxon>Plakobranchus</taxon>
    </lineage>
</organism>
<name>A0AAV4D2T9_9GAST</name>
<protein>
    <submittedName>
        <fullName evidence="2">Uncharacterized protein</fullName>
    </submittedName>
</protein>
<feature type="compositionally biased region" description="Polar residues" evidence="1">
    <location>
        <begin position="1"/>
        <end position="20"/>
    </location>
</feature>
<comment type="caution">
    <text evidence="2">The sequence shown here is derived from an EMBL/GenBank/DDBJ whole genome shotgun (WGS) entry which is preliminary data.</text>
</comment>
<gene>
    <name evidence="2" type="ORF">PoB_006494500</name>
</gene>